<evidence type="ECO:0000256" key="1">
    <source>
        <dbReference type="SAM" id="MobiDB-lite"/>
    </source>
</evidence>
<sequence>MAGIERLISNKSTNKSKAVSAERTSATTKYTQDCETKSST</sequence>
<reference evidence="2" key="1">
    <citation type="submission" date="2020-09" db="EMBL/GenBank/DDBJ databases">
        <title>Genome-Enabled Discovery of Anthraquinone Biosynthesis in Senna tora.</title>
        <authorList>
            <person name="Kang S.-H."/>
            <person name="Pandey R.P."/>
            <person name="Lee C.-M."/>
            <person name="Sim J.-S."/>
            <person name="Jeong J.-T."/>
            <person name="Choi B.-S."/>
            <person name="Jung M."/>
            <person name="Ginzburg D."/>
            <person name="Zhao K."/>
            <person name="Won S.Y."/>
            <person name="Oh T.-J."/>
            <person name="Yu Y."/>
            <person name="Kim N.-H."/>
            <person name="Lee O.R."/>
            <person name="Lee T.-H."/>
            <person name="Bashyal P."/>
            <person name="Kim T.-S."/>
            <person name="Lee W.-H."/>
            <person name="Kawkins C."/>
            <person name="Kim C.-K."/>
            <person name="Kim J.S."/>
            <person name="Ahn B.O."/>
            <person name="Rhee S.Y."/>
            <person name="Sohng J.K."/>
        </authorList>
    </citation>
    <scope>NUCLEOTIDE SEQUENCE</scope>
    <source>
        <tissue evidence="2">Leaf</tissue>
    </source>
</reference>
<dbReference type="EMBL" id="JAAIUW010000010">
    <property type="protein sequence ID" value="KAF7810960.1"/>
    <property type="molecule type" value="Genomic_DNA"/>
</dbReference>
<organism evidence="2 3">
    <name type="scientific">Senna tora</name>
    <dbReference type="NCBI Taxonomy" id="362788"/>
    <lineage>
        <taxon>Eukaryota</taxon>
        <taxon>Viridiplantae</taxon>
        <taxon>Streptophyta</taxon>
        <taxon>Embryophyta</taxon>
        <taxon>Tracheophyta</taxon>
        <taxon>Spermatophyta</taxon>
        <taxon>Magnoliopsida</taxon>
        <taxon>eudicotyledons</taxon>
        <taxon>Gunneridae</taxon>
        <taxon>Pentapetalae</taxon>
        <taxon>rosids</taxon>
        <taxon>fabids</taxon>
        <taxon>Fabales</taxon>
        <taxon>Fabaceae</taxon>
        <taxon>Caesalpinioideae</taxon>
        <taxon>Cassia clade</taxon>
        <taxon>Senna</taxon>
    </lineage>
</organism>
<protein>
    <submittedName>
        <fullName evidence="2">Uncharacterized protein</fullName>
    </submittedName>
</protein>
<feature type="region of interest" description="Disordered" evidence="1">
    <location>
        <begin position="1"/>
        <end position="40"/>
    </location>
</feature>
<evidence type="ECO:0000313" key="3">
    <source>
        <dbReference type="Proteomes" id="UP000634136"/>
    </source>
</evidence>
<accession>A0A834SXX2</accession>
<evidence type="ECO:0000313" key="2">
    <source>
        <dbReference type="EMBL" id="KAF7810960.1"/>
    </source>
</evidence>
<name>A0A834SXX2_9FABA</name>
<dbReference type="Proteomes" id="UP000634136">
    <property type="component" value="Unassembled WGS sequence"/>
</dbReference>
<keyword evidence="3" id="KW-1185">Reference proteome</keyword>
<dbReference type="AlphaFoldDB" id="A0A834SXX2"/>
<gene>
    <name evidence="2" type="ORF">G2W53_031936</name>
</gene>
<feature type="compositionally biased region" description="Polar residues" evidence="1">
    <location>
        <begin position="9"/>
        <end position="31"/>
    </location>
</feature>
<comment type="caution">
    <text evidence="2">The sequence shown here is derived from an EMBL/GenBank/DDBJ whole genome shotgun (WGS) entry which is preliminary data.</text>
</comment>
<proteinExistence type="predicted"/>